<keyword evidence="3" id="KW-1185">Reference proteome</keyword>
<organism evidence="2 3">
    <name type="scientific">Schistosoma japonicum</name>
    <name type="common">Blood fluke</name>
    <dbReference type="NCBI Taxonomy" id="6182"/>
    <lineage>
        <taxon>Eukaryota</taxon>
        <taxon>Metazoa</taxon>
        <taxon>Spiralia</taxon>
        <taxon>Lophotrochozoa</taxon>
        <taxon>Platyhelminthes</taxon>
        <taxon>Trematoda</taxon>
        <taxon>Digenea</taxon>
        <taxon>Strigeidida</taxon>
        <taxon>Schistosomatoidea</taxon>
        <taxon>Schistosomatidae</taxon>
        <taxon>Schistosoma</taxon>
    </lineage>
</organism>
<keyword evidence="1" id="KW-0472">Membrane</keyword>
<evidence type="ECO:0000313" key="2">
    <source>
        <dbReference type="EMBL" id="TNN13680.1"/>
    </source>
</evidence>
<dbReference type="EMBL" id="SKCS01000186">
    <property type="protein sequence ID" value="TNN13680.1"/>
    <property type="molecule type" value="Genomic_DNA"/>
</dbReference>
<evidence type="ECO:0000256" key="1">
    <source>
        <dbReference type="SAM" id="Phobius"/>
    </source>
</evidence>
<dbReference type="STRING" id="6182.A0A4Z2DBV5"/>
<evidence type="ECO:0000313" key="3">
    <source>
        <dbReference type="Proteomes" id="UP000311919"/>
    </source>
</evidence>
<keyword evidence="1" id="KW-0812">Transmembrane</keyword>
<feature type="transmembrane region" description="Helical" evidence="1">
    <location>
        <begin position="126"/>
        <end position="146"/>
    </location>
</feature>
<gene>
    <name evidence="2" type="ORF">EWB00_002753</name>
</gene>
<feature type="transmembrane region" description="Helical" evidence="1">
    <location>
        <begin position="174"/>
        <end position="204"/>
    </location>
</feature>
<keyword evidence="1" id="KW-1133">Transmembrane helix</keyword>
<reference evidence="2 3" key="1">
    <citation type="submission" date="2019-03" db="EMBL/GenBank/DDBJ databases">
        <title>An improved genome assembly of the fluke Schistosoma japonicum.</title>
        <authorList>
            <person name="Hu W."/>
            <person name="Luo F."/>
            <person name="Yin M."/>
            <person name="Mo X."/>
            <person name="Sun C."/>
            <person name="Wu Q."/>
            <person name="Zhu B."/>
            <person name="Xiang M."/>
            <person name="Wang J."/>
            <person name="Wang Y."/>
            <person name="Zhang T."/>
            <person name="Xu B."/>
            <person name="Zheng H."/>
            <person name="Feng Z."/>
        </authorList>
    </citation>
    <scope>NUCLEOTIDE SEQUENCE [LARGE SCALE GENOMIC DNA]</scope>
    <source>
        <strain evidence="2">HuSjv2</strain>
        <tissue evidence="2">Worms</tissue>
    </source>
</reference>
<accession>A0A4Z2DBV5</accession>
<dbReference type="AlphaFoldDB" id="A0A4Z2DBV5"/>
<proteinExistence type="predicted"/>
<dbReference type="OrthoDB" id="6245301at2759"/>
<feature type="transmembrane region" description="Helical" evidence="1">
    <location>
        <begin position="28"/>
        <end position="52"/>
    </location>
</feature>
<feature type="transmembrane region" description="Helical" evidence="1">
    <location>
        <begin position="85"/>
        <end position="106"/>
    </location>
</feature>
<comment type="caution">
    <text evidence="2">The sequence shown here is derived from an EMBL/GenBank/DDBJ whole genome shotgun (WGS) entry which is preliminary data.</text>
</comment>
<protein>
    <submittedName>
        <fullName evidence="2">Uncharacterized protein</fullName>
    </submittedName>
</protein>
<sequence length="469" mass="54596">MHSSNPSFKQSINTLTLLNNDLQFCTRLTYLISLFSSLLIIFGGLIILGSILESIQINYWILNTSLIHKFKLRRLFNLFNGCLNLFTGFISIILLQCCTIPLVSYIKQFHYVSMKLIKQLSNCPMYLIVLICCFLCIPIQLCQPIINKLDNFLLNINKTTDLSSTLENSLTLFYYGYTINCLINSFTFPILILLLCCIVIDVYIRHNYLLRHLHKTTQQQQQQQQHDNDKQKSIEHEKCQYLLQNQLNNLKCPETTMSHIQYSQTLQLQNYAIPNTTTTNNNNIIGINQCQQVDDKQQCMKYTDLSKSNITINSMYENKRTPCITSNIQLTNNMNSVYLELDSIQPNNIITKNYEDNRIHMNVNDLSQIVYRCSMNSPPLIYHKYNELGQIIHSCSIEPCEYMSCDLQQQQQQQQQQHHHQQQQQQQQLHVSLYHPEINTTMNNLNNLTPSKLIKLFTDTGGEDFITSV</sequence>
<dbReference type="Proteomes" id="UP000311919">
    <property type="component" value="Unassembled WGS sequence"/>
</dbReference>
<name>A0A4Z2DBV5_SCHJA</name>